<evidence type="ECO:0000259" key="1">
    <source>
        <dbReference type="SMART" id="SM00953"/>
    </source>
</evidence>
<feature type="domain" description="RES" evidence="1">
    <location>
        <begin position="96"/>
        <end position="222"/>
    </location>
</feature>
<evidence type="ECO:0000313" key="2">
    <source>
        <dbReference type="EMBL" id="SPE27346.1"/>
    </source>
</evidence>
<proteinExistence type="predicted"/>
<sequence length="245" mass="27073">MPRINFKHQPSGRANALPLLSAIAFKDTRRLIQSKYSPKAESVLTRLARDEDVLSELFQTESRTNERLEAEFGLLPGISPQELVANVPYASVINAAFTHAHPAGTRFSGPFRGAWYAARRIQTAQAEVIYHATVSLSEVGKFKDEVTYDEYLANFTGQFHDLRTSQKFAAALDPASYTLSQTLGQTLLLVGSLGMVYPSVRHTGGVCLVCFRPALVAHVRKGRTFRFRWTGTPKPSIESVSGSLK</sequence>
<reference evidence="3" key="1">
    <citation type="submission" date="2018-02" db="EMBL/GenBank/DDBJ databases">
        <authorList>
            <person name="Hausmann B."/>
        </authorList>
    </citation>
    <scope>NUCLEOTIDE SEQUENCE [LARGE SCALE GENOMIC DNA]</scope>
    <source>
        <strain evidence="3">Peat soil MAG SbA5</strain>
    </source>
</reference>
<accession>A0A2N9LVU6</accession>
<name>A0A2N9LVU6_9BACT</name>
<dbReference type="AlphaFoldDB" id="A0A2N9LVU6"/>
<dbReference type="InterPro" id="IPR014914">
    <property type="entry name" value="RES_dom"/>
</dbReference>
<protein>
    <recommendedName>
        <fullName evidence="1">RES domain-containing protein</fullName>
    </recommendedName>
</protein>
<dbReference type="Pfam" id="PF08808">
    <property type="entry name" value="RES"/>
    <property type="match status" value="1"/>
</dbReference>
<dbReference type="EMBL" id="OKRB01000118">
    <property type="protein sequence ID" value="SPE27346.1"/>
    <property type="molecule type" value="Genomic_DNA"/>
</dbReference>
<evidence type="ECO:0000313" key="3">
    <source>
        <dbReference type="Proteomes" id="UP000239735"/>
    </source>
</evidence>
<gene>
    <name evidence="2" type="ORF">SBA5_590049</name>
</gene>
<organism evidence="2 3">
    <name type="scientific">Candidatus Sulfuritelmatomonas gaucii</name>
    <dbReference type="NCBI Taxonomy" id="2043161"/>
    <lineage>
        <taxon>Bacteria</taxon>
        <taxon>Pseudomonadati</taxon>
        <taxon>Acidobacteriota</taxon>
        <taxon>Terriglobia</taxon>
        <taxon>Terriglobales</taxon>
        <taxon>Acidobacteriaceae</taxon>
        <taxon>Candidatus Sulfuritelmatomonas</taxon>
    </lineage>
</organism>
<dbReference type="Proteomes" id="UP000239735">
    <property type="component" value="Unassembled WGS sequence"/>
</dbReference>
<dbReference type="SMART" id="SM00953">
    <property type="entry name" value="RES"/>
    <property type="match status" value="1"/>
</dbReference>